<dbReference type="KEGG" id="xla:108696922"/>
<reference evidence="6" key="1">
    <citation type="submission" date="2025-08" db="UniProtKB">
        <authorList>
            <consortium name="RefSeq"/>
        </authorList>
    </citation>
    <scope>IDENTIFICATION</scope>
    <source>
        <strain evidence="6">J_2021</strain>
        <tissue evidence="6">Erythrocytes</tissue>
    </source>
</reference>
<evidence type="ECO:0000256" key="1">
    <source>
        <dbReference type="ARBA" id="ARBA00022690"/>
    </source>
</evidence>
<dbReference type="CDD" id="cd19941">
    <property type="entry name" value="TIL"/>
    <property type="match status" value="2"/>
</dbReference>
<evidence type="ECO:0000259" key="4">
    <source>
        <dbReference type="Pfam" id="PF01826"/>
    </source>
</evidence>
<feature type="chain" id="PRO_5035318513" evidence="3">
    <location>
        <begin position="28"/>
        <end position="149"/>
    </location>
</feature>
<dbReference type="OrthoDB" id="9902448at2759"/>
<dbReference type="InterPro" id="IPR002919">
    <property type="entry name" value="TIL_dom"/>
</dbReference>
<keyword evidence="2" id="KW-1015">Disulfide bond</keyword>
<evidence type="ECO:0000313" key="6">
    <source>
        <dbReference type="RefSeq" id="XP_018082119.1"/>
    </source>
</evidence>
<keyword evidence="5" id="KW-1185">Reference proteome</keyword>
<dbReference type="Gene3D" id="2.10.25.10">
    <property type="entry name" value="Laminin"/>
    <property type="match status" value="2"/>
</dbReference>
<dbReference type="PANTHER" id="PTHR23259">
    <property type="entry name" value="RIDDLE"/>
    <property type="match status" value="1"/>
</dbReference>
<dbReference type="PANTHER" id="PTHR23259:SF70">
    <property type="entry name" value="ACCESSORY GLAND PROTEIN ACP62F-RELATED"/>
    <property type="match status" value="1"/>
</dbReference>
<proteinExistence type="predicted"/>
<keyword evidence="6" id="KW-0722">Serine protease inhibitor</keyword>
<feature type="domain" description="TIL" evidence="4">
    <location>
        <begin position="92"/>
        <end position="148"/>
    </location>
</feature>
<keyword evidence="1 6" id="KW-0646">Protease inhibitor</keyword>
<evidence type="ECO:0000256" key="3">
    <source>
        <dbReference type="SAM" id="SignalP"/>
    </source>
</evidence>
<accession>A0A8J0T433</accession>
<feature type="signal peptide" evidence="3">
    <location>
        <begin position="1"/>
        <end position="27"/>
    </location>
</feature>
<protein>
    <submittedName>
        <fullName evidence="6">Serine protease inhibitor swm-1</fullName>
    </submittedName>
</protein>
<dbReference type="Proteomes" id="UP000186698">
    <property type="component" value="Chromosome 7L"/>
</dbReference>
<sequence length="149" mass="17116">MEFWNKYSWTNLLVLALIFVAVDWSQSDDSMCPQDMVYGCKRICYSNCDNLNSTSEGCIEICKLGCDCKEGFVFQSKNSNTCVRPSSCEVSCPENMTFKPCNRFHRETCFYRNPDQVPSEFCIPRCVCNDGYILSDEQVPRCIKVNQCP</sequence>
<dbReference type="SUPFAM" id="SSF57567">
    <property type="entry name" value="Serine protease inhibitors"/>
    <property type="match status" value="2"/>
</dbReference>
<dbReference type="InterPro" id="IPR051368">
    <property type="entry name" value="SerProtInhib-TIL_Domain"/>
</dbReference>
<keyword evidence="3" id="KW-0732">Signal</keyword>
<dbReference type="InterPro" id="IPR036084">
    <property type="entry name" value="Ser_inhib-like_sf"/>
</dbReference>
<evidence type="ECO:0000313" key="5">
    <source>
        <dbReference type="Proteomes" id="UP000186698"/>
    </source>
</evidence>
<dbReference type="GO" id="GO:0004867">
    <property type="term" value="F:serine-type endopeptidase inhibitor activity"/>
    <property type="evidence" value="ECO:0007669"/>
    <property type="project" value="UniProtKB-KW"/>
</dbReference>
<dbReference type="Pfam" id="PF01826">
    <property type="entry name" value="TIL"/>
    <property type="match status" value="2"/>
</dbReference>
<organism evidence="5 6">
    <name type="scientific">Xenopus laevis</name>
    <name type="common">African clawed frog</name>
    <dbReference type="NCBI Taxonomy" id="8355"/>
    <lineage>
        <taxon>Eukaryota</taxon>
        <taxon>Metazoa</taxon>
        <taxon>Chordata</taxon>
        <taxon>Craniata</taxon>
        <taxon>Vertebrata</taxon>
        <taxon>Euteleostomi</taxon>
        <taxon>Amphibia</taxon>
        <taxon>Batrachia</taxon>
        <taxon>Anura</taxon>
        <taxon>Pipoidea</taxon>
        <taxon>Pipidae</taxon>
        <taxon>Xenopodinae</taxon>
        <taxon>Xenopus</taxon>
        <taxon>Xenopus</taxon>
    </lineage>
</organism>
<dbReference type="RefSeq" id="XP_018082119.1">
    <property type="nucleotide sequence ID" value="XM_018226630.2"/>
</dbReference>
<feature type="domain" description="TIL" evidence="4">
    <location>
        <begin position="32"/>
        <end position="88"/>
    </location>
</feature>
<dbReference type="AlphaFoldDB" id="A0A8J0T433"/>
<evidence type="ECO:0000256" key="2">
    <source>
        <dbReference type="ARBA" id="ARBA00023157"/>
    </source>
</evidence>
<dbReference type="GeneID" id="108696922"/>
<gene>
    <name evidence="6" type="primary">LOC108696922</name>
</gene>
<name>A0A8J0T433_XENLA</name>